<dbReference type="Gene3D" id="3.90.950.10">
    <property type="match status" value="1"/>
</dbReference>
<comment type="catalytic activity">
    <reaction evidence="3">
        <text>dTTP + H2O = dTMP + diphosphate + H(+)</text>
        <dbReference type="Rhea" id="RHEA:28534"/>
        <dbReference type="ChEBI" id="CHEBI:15377"/>
        <dbReference type="ChEBI" id="CHEBI:15378"/>
        <dbReference type="ChEBI" id="CHEBI:33019"/>
        <dbReference type="ChEBI" id="CHEBI:37568"/>
        <dbReference type="ChEBI" id="CHEBI:63528"/>
        <dbReference type="EC" id="3.6.1.9"/>
    </reaction>
</comment>
<keyword evidence="2 3" id="KW-0378">Hydrolase</keyword>
<dbReference type="KEGG" id="hcv:FTV88_1117"/>
<comment type="catalytic activity">
    <reaction evidence="3">
        <text>UTP + H2O = UMP + diphosphate + H(+)</text>
        <dbReference type="Rhea" id="RHEA:29395"/>
        <dbReference type="ChEBI" id="CHEBI:15377"/>
        <dbReference type="ChEBI" id="CHEBI:15378"/>
        <dbReference type="ChEBI" id="CHEBI:33019"/>
        <dbReference type="ChEBI" id="CHEBI:46398"/>
        <dbReference type="ChEBI" id="CHEBI:57865"/>
        <dbReference type="EC" id="3.6.1.9"/>
    </reaction>
</comment>
<comment type="subcellular location">
    <subcellularLocation>
        <location evidence="3">Cytoplasm</location>
    </subcellularLocation>
</comment>
<feature type="site" description="Important for substrate specificity" evidence="3">
    <location>
        <position position="11"/>
    </location>
</feature>
<dbReference type="HAMAP" id="MF_00528">
    <property type="entry name" value="Maf"/>
    <property type="match status" value="1"/>
</dbReference>
<evidence type="ECO:0000256" key="1">
    <source>
        <dbReference type="ARBA" id="ARBA00001968"/>
    </source>
</evidence>
<dbReference type="NCBIfam" id="TIGR00172">
    <property type="entry name" value="maf"/>
    <property type="match status" value="1"/>
</dbReference>
<dbReference type="EC" id="3.6.1.9" evidence="3"/>
<dbReference type="Pfam" id="PF02545">
    <property type="entry name" value="Maf"/>
    <property type="match status" value="1"/>
</dbReference>
<dbReference type="AlphaFoldDB" id="A0A5Q2MX81"/>
<proteinExistence type="inferred from homology"/>
<comment type="caution">
    <text evidence="3">Lacks conserved residue(s) required for the propagation of feature annotation.</text>
</comment>
<dbReference type="InterPro" id="IPR029001">
    <property type="entry name" value="ITPase-like_fam"/>
</dbReference>
<dbReference type="GO" id="GO:0036218">
    <property type="term" value="F:dTTP diphosphatase activity"/>
    <property type="evidence" value="ECO:0007669"/>
    <property type="project" value="RHEA"/>
</dbReference>
<feature type="site" description="Important for substrate specificity" evidence="3">
    <location>
        <position position="156"/>
    </location>
</feature>
<gene>
    <name evidence="4" type="ORF">FTV88_1117</name>
</gene>
<name>A0A5Q2MX81_9FIRM</name>
<accession>A0A5Q2MX81</accession>
<dbReference type="PIRSF" id="PIRSF006305">
    <property type="entry name" value="Maf"/>
    <property type="match status" value="1"/>
</dbReference>
<dbReference type="RefSeq" id="WP_162007902.1">
    <property type="nucleotide sequence ID" value="NZ_CP045875.1"/>
</dbReference>
<comment type="function">
    <text evidence="3">Nucleoside triphosphate pyrophosphatase that hydrolyzes dTTP and UTP. May have a dual role in cell division arrest and in preventing the incorporation of modified nucleotides into cellular nucleic acids.</text>
</comment>
<keyword evidence="5" id="KW-1185">Reference proteome</keyword>
<feature type="active site" description="Proton acceptor" evidence="3">
    <location>
        <position position="68"/>
    </location>
</feature>
<dbReference type="PANTHER" id="PTHR43213">
    <property type="entry name" value="BIFUNCTIONAL DTTP/UTP PYROPHOSPHATASE/METHYLTRANSFERASE PROTEIN-RELATED"/>
    <property type="match status" value="1"/>
</dbReference>
<dbReference type="CDD" id="cd00555">
    <property type="entry name" value="Maf"/>
    <property type="match status" value="1"/>
</dbReference>
<evidence type="ECO:0000256" key="2">
    <source>
        <dbReference type="ARBA" id="ARBA00022801"/>
    </source>
</evidence>
<dbReference type="PANTHER" id="PTHR43213:SF5">
    <property type="entry name" value="BIFUNCTIONAL DTTP_UTP PYROPHOSPHATASE_METHYLTRANSFERASE PROTEIN-RELATED"/>
    <property type="match status" value="1"/>
</dbReference>
<dbReference type="GO" id="GO:0036221">
    <property type="term" value="F:UTP diphosphatase activity"/>
    <property type="evidence" value="ECO:0007669"/>
    <property type="project" value="RHEA"/>
</dbReference>
<keyword evidence="3" id="KW-0546">Nucleotide metabolism</keyword>
<dbReference type="GO" id="GO:0009117">
    <property type="term" value="P:nucleotide metabolic process"/>
    <property type="evidence" value="ECO:0007669"/>
    <property type="project" value="UniProtKB-KW"/>
</dbReference>
<evidence type="ECO:0000256" key="3">
    <source>
        <dbReference type="HAMAP-Rule" id="MF_00528"/>
    </source>
</evidence>
<dbReference type="EMBL" id="CP045875">
    <property type="protein sequence ID" value="QGG47264.1"/>
    <property type="molecule type" value="Genomic_DNA"/>
</dbReference>
<dbReference type="GO" id="GO:0005737">
    <property type="term" value="C:cytoplasm"/>
    <property type="evidence" value="ECO:0007669"/>
    <property type="project" value="UniProtKB-SubCell"/>
</dbReference>
<evidence type="ECO:0000313" key="5">
    <source>
        <dbReference type="Proteomes" id="UP000366051"/>
    </source>
</evidence>
<keyword evidence="3" id="KW-0963">Cytoplasm</keyword>
<dbReference type="Proteomes" id="UP000366051">
    <property type="component" value="Chromosome"/>
</dbReference>
<evidence type="ECO:0000313" key="4">
    <source>
        <dbReference type="EMBL" id="QGG47264.1"/>
    </source>
</evidence>
<feature type="site" description="Important for substrate specificity" evidence="3">
    <location>
        <position position="69"/>
    </location>
</feature>
<organism evidence="4 5">
    <name type="scientific">Heliorestis convoluta</name>
    <dbReference type="NCBI Taxonomy" id="356322"/>
    <lineage>
        <taxon>Bacteria</taxon>
        <taxon>Bacillati</taxon>
        <taxon>Bacillota</taxon>
        <taxon>Clostridia</taxon>
        <taxon>Eubacteriales</taxon>
        <taxon>Heliobacteriaceae</taxon>
        <taxon>Heliorestis</taxon>
    </lineage>
</organism>
<reference evidence="5" key="1">
    <citation type="submission" date="2019-11" db="EMBL/GenBank/DDBJ databases">
        <title>Genome sequence of Heliorestis convoluta strain HH, an alkaliphilic and minimalistic phototrophic bacterium from a soda lake in Egypt.</title>
        <authorList>
            <person name="Dewey E.D."/>
            <person name="Stokes L.M."/>
            <person name="Burchell B.M."/>
            <person name="Shaffer K.N."/>
            <person name="Huntington A.M."/>
            <person name="Baker J.M."/>
            <person name="Nadendla S."/>
            <person name="Giglio M.G."/>
            <person name="Touchman J.W."/>
            <person name="Blankenship R.E."/>
            <person name="Madigan M.T."/>
            <person name="Sattley W.M."/>
        </authorList>
    </citation>
    <scope>NUCLEOTIDE SEQUENCE [LARGE SCALE GENOMIC DNA]</scope>
    <source>
        <strain evidence="5">HH</strain>
    </source>
</reference>
<dbReference type="InterPro" id="IPR003697">
    <property type="entry name" value="Maf-like"/>
</dbReference>
<comment type="cofactor">
    <cofactor evidence="1 3">
        <name>a divalent metal cation</name>
        <dbReference type="ChEBI" id="CHEBI:60240"/>
    </cofactor>
</comment>
<dbReference type="SUPFAM" id="SSF52972">
    <property type="entry name" value="ITPase-like"/>
    <property type="match status" value="1"/>
</dbReference>
<comment type="similarity">
    <text evidence="3">Belongs to the Maf family. YhdE subfamily.</text>
</comment>
<protein>
    <recommendedName>
        <fullName evidence="3">dTTP/UTP pyrophosphatase</fullName>
        <shortName evidence="3">dTTPase/UTPase</shortName>
        <ecNumber evidence="3">3.6.1.9</ecNumber>
    </recommendedName>
    <alternativeName>
        <fullName evidence="3">Nucleoside triphosphate pyrophosphatase</fullName>
    </alternativeName>
    <alternativeName>
        <fullName evidence="3">Nucleotide pyrophosphatase</fullName>
        <shortName evidence="3">Nucleotide PPase</shortName>
    </alternativeName>
</protein>
<sequence length="199" mass="22260">MNLILASASPRRKELLASLKVPFQIFPSDFDESSAEHIAINERAAYLALNKAKTITPRVTEGIVIGADTVVILDDRLLGKPETEADARQMLQVMSSRSHRVVTALALIEVKEGKILSELTGYEETIVFFRELNDEIIEWYLSTGESYDKAGAYGIQGYGSLLVERIEGDYYNVVGLPLLLLERLLGTWNQSLRIQESVR</sequence>